<keyword evidence="3" id="KW-1185">Reference proteome</keyword>
<dbReference type="RefSeq" id="WP_165303368.1">
    <property type="nucleotide sequence ID" value="NZ_JAAKZZ010000887.1"/>
</dbReference>
<evidence type="ECO:0000313" key="2">
    <source>
        <dbReference type="EMBL" id="NGO73766.1"/>
    </source>
</evidence>
<dbReference type="EMBL" id="JAAKZZ010000887">
    <property type="protein sequence ID" value="NGO73766.1"/>
    <property type="molecule type" value="Genomic_DNA"/>
</dbReference>
<protein>
    <submittedName>
        <fullName evidence="2">Dabb family protein</fullName>
    </submittedName>
</protein>
<dbReference type="Pfam" id="PF07876">
    <property type="entry name" value="Dabb"/>
    <property type="match status" value="1"/>
</dbReference>
<evidence type="ECO:0000313" key="3">
    <source>
        <dbReference type="Proteomes" id="UP000477722"/>
    </source>
</evidence>
<dbReference type="Proteomes" id="UP000477722">
    <property type="component" value="Unassembled WGS sequence"/>
</dbReference>
<dbReference type="SMART" id="SM00886">
    <property type="entry name" value="Dabb"/>
    <property type="match status" value="1"/>
</dbReference>
<comment type="caution">
    <text evidence="2">The sequence shown here is derived from an EMBL/GenBank/DDBJ whole genome shotgun (WGS) entry which is preliminary data.</text>
</comment>
<reference evidence="2 3" key="1">
    <citation type="submission" date="2020-02" db="EMBL/GenBank/DDBJ databases">
        <title>Whole-genome analyses of novel actinobacteria.</title>
        <authorList>
            <person name="Sahin N."/>
            <person name="Tatar D."/>
        </authorList>
    </citation>
    <scope>NUCLEOTIDE SEQUENCE [LARGE SCALE GENOMIC DNA]</scope>
    <source>
        <strain evidence="2 3">SB3404</strain>
    </source>
</reference>
<dbReference type="InterPro" id="IPR013097">
    <property type="entry name" value="Dabb"/>
</dbReference>
<proteinExistence type="predicted"/>
<dbReference type="SUPFAM" id="SSF54909">
    <property type="entry name" value="Dimeric alpha+beta barrel"/>
    <property type="match status" value="1"/>
</dbReference>
<dbReference type="InterPro" id="IPR011008">
    <property type="entry name" value="Dimeric_a/b-barrel"/>
</dbReference>
<evidence type="ECO:0000259" key="1">
    <source>
        <dbReference type="PROSITE" id="PS51502"/>
    </source>
</evidence>
<dbReference type="AlphaFoldDB" id="A0A6G4X895"/>
<feature type="domain" description="Stress-response A/B barrel" evidence="1">
    <location>
        <begin position="2"/>
        <end position="91"/>
    </location>
</feature>
<accession>A0A6G4X895</accession>
<dbReference type="Gene3D" id="3.30.70.100">
    <property type="match status" value="1"/>
</dbReference>
<gene>
    <name evidence="2" type="ORF">G5C65_36715</name>
</gene>
<dbReference type="PROSITE" id="PS51502">
    <property type="entry name" value="S_R_A_B_BARREL"/>
    <property type="match status" value="1"/>
</dbReference>
<organism evidence="2 3">
    <name type="scientific">Streptomyces boncukensis</name>
    <dbReference type="NCBI Taxonomy" id="2711219"/>
    <lineage>
        <taxon>Bacteria</taxon>
        <taxon>Bacillati</taxon>
        <taxon>Actinomycetota</taxon>
        <taxon>Actinomycetes</taxon>
        <taxon>Kitasatosporales</taxon>
        <taxon>Streptomycetaceae</taxon>
        <taxon>Streptomyces</taxon>
    </lineage>
</organism>
<name>A0A6G4X895_9ACTN</name>
<sequence length="138" mass="15137">MIHHCVRFTIKPGTTPAQLEDALASLRNQGEVIPSVRSFLVGRDHGGGYEWAATFQIADLEGYWEYLIHPAHRRTDEIGLPLVDKFVSFDITDDPDPGTGDKIAALHQRRYDADPGLTELVSNLSQYEGSAAPGPHAA</sequence>